<proteinExistence type="predicted"/>
<gene>
    <name evidence="1" type="ORF">TH63_15910</name>
</gene>
<dbReference type="PATRIC" id="fig|1379910.4.peg.3469"/>
<reference evidence="1 2" key="1">
    <citation type="submission" date="2015-01" db="EMBL/GenBank/DDBJ databases">
        <title>Rufibacter sp./DG31D/ whole genome sequencing.</title>
        <authorList>
            <person name="Kim M.K."/>
            <person name="Srinivasan S."/>
            <person name="Lee J.-J."/>
        </authorList>
    </citation>
    <scope>NUCLEOTIDE SEQUENCE [LARGE SCALE GENOMIC DNA]</scope>
    <source>
        <strain evidence="1 2">DG31D</strain>
    </source>
</reference>
<dbReference type="Proteomes" id="UP000036458">
    <property type="component" value="Chromosome"/>
</dbReference>
<accession>A0A0H4W8J1</accession>
<keyword evidence="2" id="KW-1185">Reference proteome</keyword>
<dbReference type="OrthoDB" id="893186at2"/>
<evidence type="ECO:0000313" key="2">
    <source>
        <dbReference type="Proteomes" id="UP000036458"/>
    </source>
</evidence>
<evidence type="ECO:0000313" key="1">
    <source>
        <dbReference type="EMBL" id="AKQ46771.1"/>
    </source>
</evidence>
<dbReference type="AlphaFoldDB" id="A0A0H4W8J1"/>
<dbReference type="KEGG" id="ruf:TH63_15910"/>
<dbReference type="EMBL" id="CP010777">
    <property type="protein sequence ID" value="AKQ46771.1"/>
    <property type="molecule type" value="Genomic_DNA"/>
</dbReference>
<protein>
    <submittedName>
        <fullName evidence="1">Uncharacterized protein</fullName>
    </submittedName>
</protein>
<name>A0A0H4W8J1_9BACT</name>
<organism evidence="1 2">
    <name type="scientific">Rufibacter radiotolerans</name>
    <dbReference type="NCBI Taxonomy" id="1379910"/>
    <lineage>
        <taxon>Bacteria</taxon>
        <taxon>Pseudomonadati</taxon>
        <taxon>Bacteroidota</taxon>
        <taxon>Cytophagia</taxon>
        <taxon>Cytophagales</taxon>
        <taxon>Hymenobacteraceae</taxon>
        <taxon>Rufibacter</taxon>
    </lineage>
</organism>
<sequence length="261" mass="29492">MRSSLKVDIGLIGFGIALLAWQRFWLEPARERAAAYSSIPTQSMQAASTTNATLQHSAPQWEITYPENSPYQNLTPPPGVTPNPFLAVPRLVRETGPVRDYSGKDTDMRLLLAKYEKEDYYFVIQQQAANEMLRRELFPHYYQDPTQPDMLEAIGFYTQQLVEAGSADAKLVYMGLQALKGHWPKKQIAHLAKATAQQVQTVTASVSNDTTTVAGYYRQIYARELTKLSNRLQENQNVDNTVDKRVYKPVDKDSNLLSSTN</sequence>
<dbReference type="RefSeq" id="WP_048921813.1">
    <property type="nucleotide sequence ID" value="NZ_CP010777.1"/>
</dbReference>